<gene>
    <name evidence="1" type="ORF">DKZ22_07940</name>
</gene>
<dbReference type="Pfam" id="PF13392">
    <property type="entry name" value="HNH_3"/>
    <property type="match status" value="1"/>
</dbReference>
<evidence type="ECO:0000313" key="1">
    <source>
        <dbReference type="EMBL" id="PWT40780.1"/>
    </source>
</evidence>
<dbReference type="AlphaFoldDB" id="A0A855X8T1"/>
<proteinExistence type="predicted"/>
<dbReference type="EMBL" id="QGHT01000036">
    <property type="protein sequence ID" value="PWT40780.1"/>
    <property type="molecule type" value="Genomic_DNA"/>
</dbReference>
<organism evidence="1 2">
    <name type="scientific">Limosilactobacillus reuteri</name>
    <name type="common">Lactobacillus reuteri</name>
    <dbReference type="NCBI Taxonomy" id="1598"/>
    <lineage>
        <taxon>Bacteria</taxon>
        <taxon>Bacillati</taxon>
        <taxon>Bacillota</taxon>
        <taxon>Bacilli</taxon>
        <taxon>Lactobacillales</taxon>
        <taxon>Lactobacillaceae</taxon>
        <taxon>Limosilactobacillus</taxon>
    </lineage>
</organism>
<dbReference type="Gene3D" id="3.90.75.20">
    <property type="match status" value="1"/>
</dbReference>
<dbReference type="Pfam" id="PF07463">
    <property type="entry name" value="NUMOD4"/>
    <property type="match status" value="1"/>
</dbReference>
<dbReference type="GO" id="GO:0016788">
    <property type="term" value="F:hydrolase activity, acting on ester bonds"/>
    <property type="evidence" value="ECO:0007669"/>
    <property type="project" value="InterPro"/>
</dbReference>
<dbReference type="InterPro" id="IPR010902">
    <property type="entry name" value="NUMOD4"/>
</dbReference>
<sequence length="183" mass="21333">MFMEIWKDIKGYEGKYQISSYGRVKSLKRRTRTNYPVPERFLNTTTRLTKDGYCRVTLIGEHGRGDAHDYRVHRLVAQAFIPNPENKATVNHIDGDKTNNHVENLEWNTREENMQHAYKHHLKKPMQGALNANAKLTPEQVRQIRKEYIPQSTKYGTVALAKKYGVTNRVIGLVVRHKAYRNV</sequence>
<protein>
    <submittedName>
        <fullName evidence="1">Uncharacterized protein</fullName>
    </submittedName>
</protein>
<accession>A0A855X8T1</accession>
<evidence type="ECO:0000313" key="2">
    <source>
        <dbReference type="Proteomes" id="UP000245980"/>
    </source>
</evidence>
<dbReference type="Proteomes" id="UP000245980">
    <property type="component" value="Unassembled WGS sequence"/>
</dbReference>
<reference evidence="1 2" key="1">
    <citation type="journal article" date="2018" name="Front. Microbiol.">
        <title>Comparative Genomics of the Herbivore Gut Symbiont Lactobacillus reuteri Reveals Genetic Diversity and Lifestyle Adaptation.</title>
        <authorList>
            <person name="Zhao J."/>
        </authorList>
    </citation>
    <scope>NUCLEOTIDE SEQUENCE [LARGE SCALE GENOMIC DNA]</scope>
    <source>
        <strain evidence="1 2">LR10</strain>
    </source>
</reference>
<comment type="caution">
    <text evidence="1">The sequence shown here is derived from an EMBL/GenBank/DDBJ whole genome shotgun (WGS) entry which is preliminary data.</text>
</comment>
<dbReference type="InterPro" id="IPR003615">
    <property type="entry name" value="HNH_nuc"/>
</dbReference>
<dbReference type="SUPFAM" id="SSF54060">
    <property type="entry name" value="His-Me finger endonucleases"/>
    <property type="match status" value="1"/>
</dbReference>
<dbReference type="SMART" id="SM00507">
    <property type="entry name" value="HNHc"/>
    <property type="match status" value="1"/>
</dbReference>
<name>A0A855X8T1_LIMRT</name>
<dbReference type="InterPro" id="IPR044925">
    <property type="entry name" value="His-Me_finger_sf"/>
</dbReference>